<comment type="caution">
    <text evidence="1">The sequence shown here is derived from an EMBL/GenBank/DDBJ whole genome shotgun (WGS) entry which is preliminary data.</text>
</comment>
<name>A0AAW1NDP8_POPJA</name>
<dbReference type="AlphaFoldDB" id="A0AAW1NDP8"/>
<evidence type="ECO:0000313" key="2">
    <source>
        <dbReference type="Proteomes" id="UP001458880"/>
    </source>
</evidence>
<keyword evidence="2" id="KW-1185">Reference proteome</keyword>
<accession>A0AAW1NDP8</accession>
<dbReference type="Proteomes" id="UP001458880">
    <property type="component" value="Unassembled WGS sequence"/>
</dbReference>
<protein>
    <submittedName>
        <fullName evidence="1">Uncharacterized protein</fullName>
    </submittedName>
</protein>
<evidence type="ECO:0000313" key="1">
    <source>
        <dbReference type="EMBL" id="KAK9759261.1"/>
    </source>
</evidence>
<reference evidence="1 2" key="1">
    <citation type="journal article" date="2024" name="BMC Genomics">
        <title>De novo assembly and annotation of Popillia japonica's genome with initial clues to its potential as an invasive pest.</title>
        <authorList>
            <person name="Cucini C."/>
            <person name="Boschi S."/>
            <person name="Funari R."/>
            <person name="Cardaioli E."/>
            <person name="Iannotti N."/>
            <person name="Marturano G."/>
            <person name="Paoli F."/>
            <person name="Bruttini M."/>
            <person name="Carapelli A."/>
            <person name="Frati F."/>
            <person name="Nardi F."/>
        </authorList>
    </citation>
    <scope>NUCLEOTIDE SEQUENCE [LARGE SCALE GENOMIC DNA]</scope>
    <source>
        <strain evidence="1">DMR45628</strain>
    </source>
</reference>
<sequence length="113" mass="13053">MQRLEASRGTKNQASLETRPWFYEFDVELKSQCKDWKQAEEPKIKVQCEDNVDLFSLSLGGYFYVAVLRCLRARLALVRSDLAQGAGGSFIMIMRPLTRRSLWLSFWGETQSP</sequence>
<organism evidence="1 2">
    <name type="scientific">Popillia japonica</name>
    <name type="common">Japanese beetle</name>
    <dbReference type="NCBI Taxonomy" id="7064"/>
    <lineage>
        <taxon>Eukaryota</taxon>
        <taxon>Metazoa</taxon>
        <taxon>Ecdysozoa</taxon>
        <taxon>Arthropoda</taxon>
        <taxon>Hexapoda</taxon>
        <taxon>Insecta</taxon>
        <taxon>Pterygota</taxon>
        <taxon>Neoptera</taxon>
        <taxon>Endopterygota</taxon>
        <taxon>Coleoptera</taxon>
        <taxon>Polyphaga</taxon>
        <taxon>Scarabaeiformia</taxon>
        <taxon>Scarabaeidae</taxon>
        <taxon>Rutelinae</taxon>
        <taxon>Popillia</taxon>
    </lineage>
</organism>
<dbReference type="EMBL" id="JASPKY010000001">
    <property type="protein sequence ID" value="KAK9759261.1"/>
    <property type="molecule type" value="Genomic_DNA"/>
</dbReference>
<gene>
    <name evidence="1" type="ORF">QE152_g127</name>
</gene>
<proteinExistence type="predicted"/>